<feature type="chain" id="PRO_5020739659" evidence="1">
    <location>
        <begin position="36"/>
        <end position="227"/>
    </location>
</feature>
<dbReference type="Proteomes" id="UP000307087">
    <property type="component" value="Unassembled WGS sequence"/>
</dbReference>
<proteinExistence type="predicted"/>
<dbReference type="AlphaFoldDB" id="A0A4S8N3W1"/>
<dbReference type="EMBL" id="STGW01000009">
    <property type="protein sequence ID" value="THV10763.1"/>
    <property type="molecule type" value="Genomic_DNA"/>
</dbReference>
<dbReference type="OrthoDB" id="4425998at2"/>
<gene>
    <name evidence="2" type="ORF">E9934_13580</name>
</gene>
<protein>
    <submittedName>
        <fullName evidence="2">Uncharacterized protein</fullName>
    </submittedName>
</protein>
<name>A0A4S8N3W1_9ACTN</name>
<dbReference type="RefSeq" id="WP_136563439.1">
    <property type="nucleotide sequence ID" value="NZ_BAABLS010000004.1"/>
</dbReference>
<evidence type="ECO:0000313" key="3">
    <source>
        <dbReference type="Proteomes" id="UP000307087"/>
    </source>
</evidence>
<evidence type="ECO:0000256" key="1">
    <source>
        <dbReference type="SAM" id="SignalP"/>
    </source>
</evidence>
<comment type="caution">
    <text evidence="2">The sequence shown here is derived from an EMBL/GenBank/DDBJ whole genome shotgun (WGS) entry which is preliminary data.</text>
</comment>
<reference evidence="2 3" key="1">
    <citation type="journal article" date="2009" name="Int. J. Syst. Evol. Microbiol.">
        <title>Nocardioides caeni sp. nov., isolated from wastewater.</title>
        <authorList>
            <person name="Yoon J.H."/>
            <person name="Kang S.J."/>
            <person name="Park S."/>
            <person name="Kim W."/>
            <person name="Oh T.K."/>
        </authorList>
    </citation>
    <scope>NUCLEOTIDE SEQUENCE [LARGE SCALE GENOMIC DNA]</scope>
    <source>
        <strain evidence="2 3">DSM 23134</strain>
    </source>
</reference>
<organism evidence="2 3">
    <name type="scientific">Nocardioides caeni</name>
    <dbReference type="NCBI Taxonomy" id="574700"/>
    <lineage>
        <taxon>Bacteria</taxon>
        <taxon>Bacillati</taxon>
        <taxon>Actinomycetota</taxon>
        <taxon>Actinomycetes</taxon>
        <taxon>Propionibacteriales</taxon>
        <taxon>Nocardioidaceae</taxon>
        <taxon>Nocardioides</taxon>
    </lineage>
</organism>
<keyword evidence="3" id="KW-1185">Reference proteome</keyword>
<feature type="signal peptide" evidence="1">
    <location>
        <begin position="1"/>
        <end position="35"/>
    </location>
</feature>
<accession>A0A4S8N3W1</accession>
<evidence type="ECO:0000313" key="2">
    <source>
        <dbReference type="EMBL" id="THV10763.1"/>
    </source>
</evidence>
<keyword evidence="1" id="KW-0732">Signal</keyword>
<sequence>MMRSGPGPARSGVVLALLLSLLLAAFGSTAGPAQAAPSPFPTAASVKDAVFGTGSWSARNWGAEGTIGGRPAACRSDQQMVAHRARGARSYYGATTGSVWMSSEVEVLRYRSVAEARQDLRRSGSYPRRCPRVTEWVCEECDGISTTWRTRVAVQRAGSESVGWSFKRVDNLKAVGYTMVARRGTTLVLVTLTLTRDVFGANGWVYPRLPRKAAIVRLARLAIRTAT</sequence>